<name>A0ABT9CD69_9BACL</name>
<evidence type="ECO:0000313" key="2">
    <source>
        <dbReference type="Proteomes" id="UP001240171"/>
    </source>
</evidence>
<reference evidence="1 2" key="1">
    <citation type="submission" date="2023-07" db="EMBL/GenBank/DDBJ databases">
        <title>Paenibacillus sp. JX-17 nov. isolated from soil.</title>
        <authorList>
            <person name="Wan Y."/>
            <person name="Liu B."/>
        </authorList>
    </citation>
    <scope>NUCLEOTIDE SEQUENCE [LARGE SCALE GENOMIC DNA]</scope>
    <source>
        <strain evidence="1 2">JX-17</strain>
    </source>
</reference>
<dbReference type="Proteomes" id="UP001240171">
    <property type="component" value="Unassembled WGS sequence"/>
</dbReference>
<dbReference type="NCBIfam" id="NF033524">
    <property type="entry name" value="lasso_PadeA_fam"/>
    <property type="match status" value="1"/>
</dbReference>
<dbReference type="EMBL" id="JAUQTB010000006">
    <property type="protein sequence ID" value="MDO7907220.1"/>
    <property type="molecule type" value="Genomic_DNA"/>
</dbReference>
<proteinExistence type="predicted"/>
<keyword evidence="2" id="KW-1185">Reference proteome</keyword>
<gene>
    <name evidence="1" type="ORF">Q5741_12445</name>
</gene>
<protein>
    <submittedName>
        <fullName evidence="1">Paeninodin family lasso peptide</fullName>
    </submittedName>
</protein>
<organism evidence="1 2">
    <name type="scientific">Paenibacillus lacisoli</name>
    <dbReference type="NCBI Taxonomy" id="3064525"/>
    <lineage>
        <taxon>Bacteria</taxon>
        <taxon>Bacillati</taxon>
        <taxon>Bacillota</taxon>
        <taxon>Bacilli</taxon>
        <taxon>Bacillales</taxon>
        <taxon>Paenibacillaceae</taxon>
        <taxon>Paenibacillus</taxon>
    </lineage>
</organism>
<dbReference type="InterPro" id="IPR049825">
    <property type="entry name" value="Lasso_PadeA-like"/>
</dbReference>
<comment type="caution">
    <text evidence="1">The sequence shown here is derived from an EMBL/GenBank/DDBJ whole genome shotgun (WGS) entry which is preliminary data.</text>
</comment>
<dbReference type="RefSeq" id="WP_305024426.1">
    <property type="nucleotide sequence ID" value="NZ_JAUQTB010000006.1"/>
</dbReference>
<sequence length="42" mass="4922">MQKKEWQAPELEVLEVSQTMAGKGYHQIDWISEHDADMYDPS</sequence>
<evidence type="ECO:0000313" key="1">
    <source>
        <dbReference type="EMBL" id="MDO7907220.1"/>
    </source>
</evidence>
<accession>A0ABT9CD69</accession>